<keyword evidence="4 7" id="KW-0812">Transmembrane</keyword>
<accession>A0ABP0JG23</accession>
<evidence type="ECO:0000259" key="8">
    <source>
        <dbReference type="Pfam" id="PF00482"/>
    </source>
</evidence>
<evidence type="ECO:0000313" key="9">
    <source>
        <dbReference type="EMBL" id="CAK9013235.1"/>
    </source>
</evidence>
<evidence type="ECO:0000256" key="7">
    <source>
        <dbReference type="SAM" id="Phobius"/>
    </source>
</evidence>
<feature type="domain" description="Type II secretion system protein GspF" evidence="8">
    <location>
        <begin position="74"/>
        <end position="194"/>
    </location>
</feature>
<dbReference type="InterPro" id="IPR014717">
    <property type="entry name" value="Transl_elong_EF1B/ribsomal_bS6"/>
</dbReference>
<evidence type="ECO:0000256" key="4">
    <source>
        <dbReference type="ARBA" id="ARBA00022692"/>
    </source>
</evidence>
<gene>
    <name evidence="9" type="ORF">SCF082_LOCUS11843</name>
</gene>
<feature type="transmembrane region" description="Helical" evidence="7">
    <location>
        <begin position="1019"/>
        <end position="1040"/>
    </location>
</feature>
<keyword evidence="10" id="KW-1185">Reference proteome</keyword>
<sequence>MAFRYKCKSRSGEVSEGVIDAATLEDARTQLLSQGKFPLEISDVRRQGKGQATSRASLFGHRITKSDILMMTCQLSVMTRAGIDLAEAIDGISENCGNPALEKILRGMHDDVSSGQAISEALRKHIDVFGESYVSTIAAAEASGTMSDTLTRLAELLRNEIRMRGSVVSALVYPAALLAIAFIVMIVLTFLVLPQFAGVFRDLGSTPPPITATLLWGADTLRNNVLIVTGVVAALVFCLRYAFRQPAAHRYLHQLELNGAVVQRAFRPLLLGQSFRLLATMLQSNVPLIESLELCRRSCRNLVYQELFSDLRGQVEVGQSLSSLLVSRSFVPASAVQMVQTAERSGELGSILETIGLFYEEEGERELRRIVTMIEPIIVVVMGGIVALVVASVMLPLLDVAFLSGGERAEATLKEIHRTLLKMDTRLENLERTAALHGTLPGTGRRAWLGVDIGTHAVKLARVARRGRNWNVVLSRLVPAAPTTGLSHSTIADGQLGELLRRHVPRVVVSGGKSAGCVVSASMLRMQTCEVPPGSKSESRQMVSYELDPGNESKAPQFDFFENRVSRPGEEGMQTLTVLSLPHSTASHVAEDLWSNGIWCQTLDTMPSALARAVGLVDRQAAHETVIALDWGATSPTLTLISEGLPVFTRSFRECGLATAIEQAREQFGLSSEDVWQLLSNVAAQGSDPHALQNAKRLLTRLFEGTFMEFLEEVLKTQSYLASQAYKLRPSRIWLFGGGALIPGVIEGLRDATGLDVRRWGLPSTNRSESNALHALYGPAIAMSAWGGGTMNQPMNLLPIHFRRRLVFYARLRVWGVIWAICGAVGVGCCLVQAAHLATVQAKLAQLEAEASPLQKMARENDAVTARIRELIGRESILGEVSGVPQPLTLVALLGQSAARARGGLQIDQLQIRQLKSADAVPKAAANRKTTSSDAVDPDGQSHSLEIAVRGVAMDDVAVSDFVSALRETGLFAQVELRSSMADHRDERIVRNYDVVCSPAMSERTPDQQLELFSRSLHVAGAGVAAAIVAVVFAIGYWPVAAEEIVTHKKIELARGVLDGADAVRKTNQRLHSERSMLDQRYKEVTARIPSHPDESGFLAQVTELARQSGIRVEGFRPGALRTQGRYGELEVGVTAIGEYQSLCRFLHGLPKLPRFCHLVSLDVDASNQQAVAASLPPVPEWTLEDALRFDPLKKLTVRVEPSEDLVSPSTEDAADDNARMEQAAFEERVAALESLKVDAILVNDAGAAALVGSRIVRVGDYLAEGARVIDVTADGIRLHRRTERDWRRLPLALGKPVYRLRELPAGRLAFLSRK</sequence>
<dbReference type="Pfam" id="PF00482">
    <property type="entry name" value="T2SSF"/>
    <property type="match status" value="2"/>
</dbReference>
<comment type="caution">
    <text evidence="9">The sequence shown here is derived from an EMBL/GenBank/DDBJ whole genome shotgun (WGS) entry which is preliminary data.</text>
</comment>
<feature type="transmembrane region" description="Helical" evidence="7">
    <location>
        <begin position="814"/>
        <end position="835"/>
    </location>
</feature>
<evidence type="ECO:0000256" key="1">
    <source>
        <dbReference type="ARBA" id="ARBA00004651"/>
    </source>
</evidence>
<evidence type="ECO:0000256" key="6">
    <source>
        <dbReference type="ARBA" id="ARBA00023136"/>
    </source>
</evidence>
<comment type="subcellular location">
    <subcellularLocation>
        <location evidence="1">Cell membrane</location>
        <topology evidence="1">Multi-pass membrane protein</topology>
    </subcellularLocation>
</comment>
<feature type="transmembrane region" description="Helical" evidence="7">
    <location>
        <begin position="225"/>
        <end position="243"/>
    </location>
</feature>
<proteinExistence type="inferred from homology"/>
<keyword evidence="5 7" id="KW-1133">Transmembrane helix</keyword>
<keyword evidence="6 7" id="KW-0472">Membrane</keyword>
<evidence type="ECO:0000313" key="10">
    <source>
        <dbReference type="Proteomes" id="UP001642464"/>
    </source>
</evidence>
<dbReference type="Gene3D" id="1.20.81.30">
    <property type="entry name" value="Type II secretion system (T2SS), domain F"/>
    <property type="match status" value="2"/>
</dbReference>
<dbReference type="Proteomes" id="UP001642464">
    <property type="component" value="Unassembled WGS sequence"/>
</dbReference>
<feature type="domain" description="Type II secretion system protein GspF" evidence="8">
    <location>
        <begin position="276"/>
        <end position="396"/>
    </location>
</feature>
<dbReference type="Gene3D" id="3.30.70.60">
    <property type="match status" value="1"/>
</dbReference>
<dbReference type="SUPFAM" id="SSF53067">
    <property type="entry name" value="Actin-like ATPase domain"/>
    <property type="match status" value="1"/>
</dbReference>
<dbReference type="Gene3D" id="3.30.420.40">
    <property type="match status" value="2"/>
</dbReference>
<evidence type="ECO:0000256" key="5">
    <source>
        <dbReference type="ARBA" id="ARBA00022989"/>
    </source>
</evidence>
<protein>
    <submittedName>
        <fullName evidence="9">Type IV pilus assembly protein PilC</fullName>
    </submittedName>
</protein>
<feature type="transmembrane region" description="Helical" evidence="7">
    <location>
        <begin position="171"/>
        <end position="193"/>
    </location>
</feature>
<dbReference type="InterPro" id="IPR043129">
    <property type="entry name" value="ATPase_NBD"/>
</dbReference>
<name>A0ABP0JG23_9DINO</name>
<dbReference type="PANTHER" id="PTHR30012:SF0">
    <property type="entry name" value="TYPE II SECRETION SYSTEM PROTEIN F-RELATED"/>
    <property type="match status" value="1"/>
</dbReference>
<dbReference type="EMBL" id="CAXAMM010007098">
    <property type="protein sequence ID" value="CAK9013235.1"/>
    <property type="molecule type" value="Genomic_DNA"/>
</dbReference>
<dbReference type="InterPro" id="IPR042094">
    <property type="entry name" value="T2SS_GspF_sf"/>
</dbReference>
<reference evidence="9 10" key="1">
    <citation type="submission" date="2024-02" db="EMBL/GenBank/DDBJ databases">
        <authorList>
            <person name="Chen Y."/>
            <person name="Shah S."/>
            <person name="Dougan E. K."/>
            <person name="Thang M."/>
            <person name="Chan C."/>
        </authorList>
    </citation>
    <scope>NUCLEOTIDE SEQUENCE [LARGE SCALE GENOMIC DNA]</scope>
</reference>
<keyword evidence="3" id="KW-1003">Cell membrane</keyword>
<dbReference type="PANTHER" id="PTHR30012">
    <property type="entry name" value="GENERAL SECRETION PATHWAY PROTEIN"/>
    <property type="match status" value="1"/>
</dbReference>
<comment type="similarity">
    <text evidence="2">Belongs to the GSP F family.</text>
</comment>
<dbReference type="InterPro" id="IPR003004">
    <property type="entry name" value="GspF/PilC"/>
</dbReference>
<feature type="non-terminal residue" evidence="9">
    <location>
        <position position="1315"/>
    </location>
</feature>
<dbReference type="PRINTS" id="PR00812">
    <property type="entry name" value="BCTERIALGSPF"/>
</dbReference>
<dbReference type="InterPro" id="IPR018076">
    <property type="entry name" value="T2SS_GspF_dom"/>
</dbReference>
<dbReference type="Gene3D" id="3.30.1490.300">
    <property type="match status" value="1"/>
</dbReference>
<organism evidence="9 10">
    <name type="scientific">Durusdinium trenchii</name>
    <dbReference type="NCBI Taxonomy" id="1381693"/>
    <lineage>
        <taxon>Eukaryota</taxon>
        <taxon>Sar</taxon>
        <taxon>Alveolata</taxon>
        <taxon>Dinophyceae</taxon>
        <taxon>Suessiales</taxon>
        <taxon>Symbiodiniaceae</taxon>
        <taxon>Durusdinium</taxon>
    </lineage>
</organism>
<evidence type="ECO:0000256" key="3">
    <source>
        <dbReference type="ARBA" id="ARBA00022475"/>
    </source>
</evidence>
<dbReference type="InterPro" id="IPR007445">
    <property type="entry name" value="PilO"/>
</dbReference>
<evidence type="ECO:0000256" key="2">
    <source>
        <dbReference type="ARBA" id="ARBA00005745"/>
    </source>
</evidence>
<feature type="transmembrane region" description="Helical" evidence="7">
    <location>
        <begin position="377"/>
        <end position="398"/>
    </location>
</feature>
<dbReference type="Pfam" id="PF04350">
    <property type="entry name" value="PilO"/>
    <property type="match status" value="1"/>
</dbReference>